<evidence type="ECO:0000256" key="3">
    <source>
        <dbReference type="ARBA" id="ARBA00023098"/>
    </source>
</evidence>
<evidence type="ECO:0000256" key="1">
    <source>
        <dbReference type="ARBA" id="ARBA00022801"/>
    </source>
</evidence>
<feature type="active site" description="Proton acceptor" evidence="4">
    <location>
        <position position="170"/>
    </location>
</feature>
<feature type="short sequence motif" description="DGA/G" evidence="4">
    <location>
        <begin position="170"/>
        <end position="172"/>
    </location>
</feature>
<dbReference type="PATRIC" id="fig|851.8.peg.555"/>
<dbReference type="GO" id="GO:0016787">
    <property type="term" value="F:hydrolase activity"/>
    <property type="evidence" value="ECO:0007669"/>
    <property type="project" value="UniProtKB-UniRule"/>
</dbReference>
<keyword evidence="2 4" id="KW-0442">Lipid degradation</keyword>
<dbReference type="InterPro" id="IPR050301">
    <property type="entry name" value="NTE"/>
</dbReference>
<dbReference type="SUPFAM" id="SSF52151">
    <property type="entry name" value="FabD/lysophospholipase-like"/>
    <property type="match status" value="1"/>
</dbReference>
<dbReference type="Gene3D" id="3.40.1090.10">
    <property type="entry name" value="Cytosolic phospholipase A2 catalytic domain"/>
    <property type="match status" value="1"/>
</dbReference>
<evidence type="ECO:0000313" key="7">
    <source>
        <dbReference type="Proteomes" id="UP000070401"/>
    </source>
</evidence>
<dbReference type="AlphaFoldDB" id="A0A133P5X0"/>
<dbReference type="PANTHER" id="PTHR14226:SF25">
    <property type="entry name" value="PHOSPHOESTERASE"/>
    <property type="match status" value="1"/>
</dbReference>
<dbReference type="Pfam" id="PF19890">
    <property type="entry name" value="DUF6363"/>
    <property type="match status" value="1"/>
</dbReference>
<name>A0A133P5X0_FUSNU</name>
<keyword evidence="7" id="KW-1185">Reference proteome</keyword>
<dbReference type="PANTHER" id="PTHR14226">
    <property type="entry name" value="NEUROPATHY TARGET ESTERASE/SWISS CHEESE D.MELANOGASTER"/>
    <property type="match status" value="1"/>
</dbReference>
<dbReference type="Pfam" id="PF01734">
    <property type="entry name" value="Patatin"/>
    <property type="match status" value="1"/>
</dbReference>
<dbReference type="InterPro" id="IPR016035">
    <property type="entry name" value="Acyl_Trfase/lysoPLipase"/>
</dbReference>
<evidence type="ECO:0000313" key="6">
    <source>
        <dbReference type="EMBL" id="KXA23952.1"/>
    </source>
</evidence>
<dbReference type="InterPro" id="IPR002641">
    <property type="entry name" value="PNPLA_dom"/>
</dbReference>
<comment type="caution">
    <text evidence="4">Lacks conserved residue(s) required for the propagation of feature annotation.</text>
</comment>
<dbReference type="STRING" id="1408287.GCA_000493815_00343"/>
<dbReference type="Proteomes" id="UP000070401">
    <property type="component" value="Unassembled WGS sequence"/>
</dbReference>
<feature type="active site" description="Nucleophile" evidence="4">
    <location>
        <position position="50"/>
    </location>
</feature>
<dbReference type="EMBL" id="LRPY01000058">
    <property type="protein sequence ID" value="KXA23952.1"/>
    <property type="molecule type" value="Genomic_DNA"/>
</dbReference>
<reference evidence="7" key="1">
    <citation type="submission" date="2016-01" db="EMBL/GenBank/DDBJ databases">
        <authorList>
            <person name="Mitreva M."/>
            <person name="Pepin K.H."/>
            <person name="Mihindukulasuriya K.A."/>
            <person name="Fulton R."/>
            <person name="Fronick C."/>
            <person name="O'Laughlin M."/>
            <person name="Miner T."/>
            <person name="Herter B."/>
            <person name="Rosa B.A."/>
            <person name="Cordes M."/>
            <person name="Tomlinson C."/>
            <person name="Wollam A."/>
            <person name="Palsikar V.B."/>
            <person name="Mardis E.R."/>
            <person name="Wilson R.K."/>
        </authorList>
    </citation>
    <scope>NUCLEOTIDE SEQUENCE [LARGE SCALE GENOMIC DNA]</scope>
    <source>
        <strain evidence="7">MJR7757B</strain>
    </source>
</reference>
<dbReference type="PROSITE" id="PS51635">
    <property type="entry name" value="PNPLA"/>
    <property type="match status" value="1"/>
</dbReference>
<dbReference type="CDD" id="cd07208">
    <property type="entry name" value="Pat_hypo_Ecoli_yjju_like"/>
    <property type="match status" value="1"/>
</dbReference>
<keyword evidence="1 4" id="KW-0378">Hydrolase</keyword>
<gene>
    <name evidence="6" type="ORF">HMPREF3221_00550</name>
</gene>
<evidence type="ECO:0000259" key="5">
    <source>
        <dbReference type="PROSITE" id="PS51635"/>
    </source>
</evidence>
<comment type="caution">
    <text evidence="6">The sequence shown here is derived from an EMBL/GenBank/DDBJ whole genome shotgun (WGS) entry which is preliminary data.</text>
</comment>
<evidence type="ECO:0000256" key="2">
    <source>
        <dbReference type="ARBA" id="ARBA00022963"/>
    </source>
</evidence>
<dbReference type="InterPro" id="IPR037483">
    <property type="entry name" value="YjjU-like"/>
</dbReference>
<evidence type="ECO:0000256" key="4">
    <source>
        <dbReference type="PROSITE-ProRule" id="PRU01161"/>
    </source>
</evidence>
<protein>
    <submittedName>
        <fullName evidence="6">Phospholipase, patatin family</fullName>
    </submittedName>
</protein>
<accession>A0A133P5X0</accession>
<keyword evidence="3 4" id="KW-0443">Lipid metabolism</keyword>
<organism evidence="6 7">
    <name type="scientific">Fusobacterium nucleatum</name>
    <dbReference type="NCBI Taxonomy" id="851"/>
    <lineage>
        <taxon>Bacteria</taxon>
        <taxon>Fusobacteriati</taxon>
        <taxon>Fusobacteriota</taxon>
        <taxon>Fusobacteriia</taxon>
        <taxon>Fusobacteriales</taxon>
        <taxon>Fusobacteriaceae</taxon>
        <taxon>Fusobacterium</taxon>
    </lineage>
</organism>
<feature type="short sequence motif" description="GXSXG" evidence="4">
    <location>
        <begin position="48"/>
        <end position="52"/>
    </location>
</feature>
<dbReference type="InterPro" id="IPR045943">
    <property type="entry name" value="DUF6363"/>
</dbReference>
<proteinExistence type="predicted"/>
<sequence length="292" mass="33657">MKLCKIYNEGVKMKIGLVLEGGGMRTLFTAGVLDAFLDKDIKVDGVVGVSAGALFGVNYISGQKERSVRYNKKYSNEKEYMGFYSWITTGNAVNKDFAFYKIPFKLDKFDEKEFEKAKVDFYVVMTNIETGKPEYVLIKDVFKQMEYFRATSALPFASKIIEIKGKKYLDGGISDSIPIDFCESLGYDKIIVVLTRPENNHKDDKLNFLYKLVYRKYPNLVNRLVNMGKDYEVVLKKIKDLENKDKIFVIRPPEILKIGRLEKNKDKIQKVYDIGLNTGLKEIDNLLKYLNK</sequence>
<feature type="domain" description="PNPLA" evidence="5">
    <location>
        <begin position="17"/>
        <end position="183"/>
    </location>
</feature>
<dbReference type="GO" id="GO:0016042">
    <property type="term" value="P:lipid catabolic process"/>
    <property type="evidence" value="ECO:0007669"/>
    <property type="project" value="UniProtKB-UniRule"/>
</dbReference>